<comment type="subcellular location">
    <subcellularLocation>
        <location evidence="1">Membrane</location>
        <topology evidence="1">Multi-pass membrane protein</topology>
    </subcellularLocation>
</comment>
<feature type="transmembrane region" description="Helical" evidence="5">
    <location>
        <begin position="370"/>
        <end position="392"/>
    </location>
</feature>
<feature type="transmembrane region" description="Helical" evidence="5">
    <location>
        <begin position="40"/>
        <end position="60"/>
    </location>
</feature>
<feature type="transmembrane region" description="Helical" evidence="5">
    <location>
        <begin position="342"/>
        <end position="358"/>
    </location>
</feature>
<dbReference type="Proteomes" id="UP000001096">
    <property type="component" value="Unassembled WGS sequence"/>
</dbReference>
<feature type="transmembrane region" description="Helical" evidence="5">
    <location>
        <begin position="96"/>
        <end position="116"/>
    </location>
</feature>
<gene>
    <name evidence="7" type="ORF">HMPREF9695_02824</name>
</gene>
<dbReference type="RefSeq" id="WP_006021528.1">
    <property type="nucleotide sequence ID" value="NZ_KB375283.1"/>
</dbReference>
<dbReference type="PANTHER" id="PTHR37422">
    <property type="entry name" value="TEICHURONIC ACID BIOSYNTHESIS PROTEIN TUAE"/>
    <property type="match status" value="1"/>
</dbReference>
<evidence type="ECO:0000259" key="6">
    <source>
        <dbReference type="Pfam" id="PF04932"/>
    </source>
</evidence>
<dbReference type="Pfam" id="PF04932">
    <property type="entry name" value="Wzy_C"/>
    <property type="match status" value="1"/>
</dbReference>
<sequence>MTANASNLATGVSPSIWRNTAAWTKAADVAVVLMAASLPWSTSLVAIFAVAWLLLLIPTAELRDFSETLKRPACFLPVTLFALALAGTLWSTDIAWAARLHAVNPVGKLIAIPILIRHFEKSGRGLWVALAFIASCAAVMLASWAMVVDPRLAFDASRTPGVPVKNTIAQGQEFTLCAFGALGGAMYALSRQQRKIALLLALLSAGFIANMVFVANSRTALACIPILFVLFLAMYFSKRTAVILVIGGIIAATLAWNTSSYLRSRVEQAITEYQAYRTSHAATSAGQRLEFWRKSVKFFEAAPILGHGTGSTKLLFERDAVGQTGASAEVIANPHNQTLNVAVQWGIAGIIVLYLMWISHLKLFIGKEGLFAWIGLAAVVQNFISSLLNSHLFDFTEGWMYVLAVGVAGGMIARAQNADALAGQG</sequence>
<keyword evidence="8" id="KW-1185">Reference proteome</keyword>
<feature type="transmembrane region" description="Helical" evidence="5">
    <location>
        <begin position="72"/>
        <end position="90"/>
    </location>
</feature>
<feature type="transmembrane region" description="Helical" evidence="5">
    <location>
        <begin position="219"/>
        <end position="236"/>
    </location>
</feature>
<dbReference type="AlphaFoldDB" id="K8P4J1"/>
<comment type="caution">
    <text evidence="7">The sequence shown here is derived from an EMBL/GenBank/DDBJ whole genome shotgun (WGS) entry which is preliminary data.</text>
</comment>
<dbReference type="GO" id="GO:0016020">
    <property type="term" value="C:membrane"/>
    <property type="evidence" value="ECO:0007669"/>
    <property type="project" value="UniProtKB-SubCell"/>
</dbReference>
<dbReference type="HOGENOM" id="CLU_051481_0_0_5"/>
<feature type="domain" description="O-antigen ligase-related" evidence="6">
    <location>
        <begin position="207"/>
        <end position="353"/>
    </location>
</feature>
<name>K8P4J1_9BRAD</name>
<organism evidence="7 8">
    <name type="scientific">Afipia broomeae ATCC 49717</name>
    <dbReference type="NCBI Taxonomy" id="883078"/>
    <lineage>
        <taxon>Bacteria</taxon>
        <taxon>Pseudomonadati</taxon>
        <taxon>Pseudomonadota</taxon>
        <taxon>Alphaproteobacteria</taxon>
        <taxon>Hyphomicrobiales</taxon>
        <taxon>Nitrobacteraceae</taxon>
        <taxon>Afipia</taxon>
    </lineage>
</organism>
<feature type="transmembrane region" description="Helical" evidence="5">
    <location>
        <begin position="167"/>
        <end position="189"/>
    </location>
</feature>
<feature type="transmembrane region" description="Helical" evidence="5">
    <location>
        <begin position="128"/>
        <end position="147"/>
    </location>
</feature>
<keyword evidence="2 5" id="KW-0812">Transmembrane</keyword>
<dbReference type="InterPro" id="IPR007016">
    <property type="entry name" value="O-antigen_ligase-rel_domated"/>
</dbReference>
<dbReference type="PATRIC" id="fig|883078.3.peg.2917"/>
<protein>
    <recommendedName>
        <fullName evidence="6">O-antigen ligase-related domain-containing protein</fullName>
    </recommendedName>
</protein>
<dbReference type="PANTHER" id="PTHR37422:SF13">
    <property type="entry name" value="LIPOPOLYSACCHARIDE BIOSYNTHESIS PROTEIN PA4999-RELATED"/>
    <property type="match status" value="1"/>
</dbReference>
<evidence type="ECO:0000256" key="1">
    <source>
        <dbReference type="ARBA" id="ARBA00004141"/>
    </source>
</evidence>
<reference evidence="7 8" key="1">
    <citation type="submission" date="2012-04" db="EMBL/GenBank/DDBJ databases">
        <title>The Genome Sequence of Afipia broomeae ATCC 49717.</title>
        <authorList>
            <consortium name="The Broad Institute Genome Sequencing Platform"/>
            <person name="Earl A."/>
            <person name="Ward D."/>
            <person name="Feldgarden M."/>
            <person name="Gevers D."/>
            <person name="Huys G."/>
            <person name="Walker B."/>
            <person name="Young S.K."/>
            <person name="Zeng Q."/>
            <person name="Gargeya S."/>
            <person name="Fitzgerald M."/>
            <person name="Haas B."/>
            <person name="Abouelleil A."/>
            <person name="Alvarado L."/>
            <person name="Arachchi H.M."/>
            <person name="Berlin A."/>
            <person name="Chapman S.B."/>
            <person name="Goldberg J."/>
            <person name="Griggs A."/>
            <person name="Gujja S."/>
            <person name="Hansen M."/>
            <person name="Howarth C."/>
            <person name="Imamovic A."/>
            <person name="Larimer J."/>
            <person name="McCowen C."/>
            <person name="Montmayeur A."/>
            <person name="Murphy C."/>
            <person name="Neiman D."/>
            <person name="Pearson M."/>
            <person name="Priest M."/>
            <person name="Roberts A."/>
            <person name="Saif S."/>
            <person name="Shea T."/>
            <person name="Sisk P."/>
            <person name="Sykes S."/>
            <person name="Wortman J."/>
            <person name="Nusbaum C."/>
            <person name="Birren B."/>
        </authorList>
    </citation>
    <scope>NUCLEOTIDE SEQUENCE [LARGE SCALE GENOMIC DNA]</scope>
    <source>
        <strain evidence="7 8">ATCC 49717</strain>
    </source>
</reference>
<feature type="transmembrane region" description="Helical" evidence="5">
    <location>
        <begin position="196"/>
        <end position="213"/>
    </location>
</feature>
<evidence type="ECO:0000313" key="7">
    <source>
        <dbReference type="EMBL" id="EKS36406.1"/>
    </source>
</evidence>
<evidence type="ECO:0000256" key="3">
    <source>
        <dbReference type="ARBA" id="ARBA00022989"/>
    </source>
</evidence>
<evidence type="ECO:0000313" key="8">
    <source>
        <dbReference type="Proteomes" id="UP000001096"/>
    </source>
</evidence>
<feature type="transmembrane region" description="Helical" evidence="5">
    <location>
        <begin position="398"/>
        <end position="415"/>
    </location>
</feature>
<dbReference type="EMBL" id="AGWX01000004">
    <property type="protein sequence ID" value="EKS36406.1"/>
    <property type="molecule type" value="Genomic_DNA"/>
</dbReference>
<dbReference type="InterPro" id="IPR051533">
    <property type="entry name" value="WaaL-like"/>
</dbReference>
<evidence type="ECO:0000256" key="4">
    <source>
        <dbReference type="ARBA" id="ARBA00023136"/>
    </source>
</evidence>
<proteinExistence type="predicted"/>
<keyword evidence="4 5" id="KW-0472">Membrane</keyword>
<feature type="transmembrane region" description="Helical" evidence="5">
    <location>
        <begin position="241"/>
        <end position="258"/>
    </location>
</feature>
<keyword evidence="3 5" id="KW-1133">Transmembrane helix</keyword>
<accession>K8P4J1</accession>
<dbReference type="eggNOG" id="COG3307">
    <property type="taxonomic scope" value="Bacteria"/>
</dbReference>
<evidence type="ECO:0000256" key="5">
    <source>
        <dbReference type="SAM" id="Phobius"/>
    </source>
</evidence>
<evidence type="ECO:0000256" key="2">
    <source>
        <dbReference type="ARBA" id="ARBA00022692"/>
    </source>
</evidence>